<evidence type="ECO:0000313" key="4">
    <source>
        <dbReference type="Proteomes" id="UP000626109"/>
    </source>
</evidence>
<dbReference type="AlphaFoldDB" id="A0A813JYL8"/>
<sequence>MSAHCSLRCCVFQQLVCLVLIALQGTCNDLLSRGEMPSGDRELQNIQVSAQAQDAGATTTTTTTTLGVVTGWLNLVVASPPADFAADSDCQIAIKSQLAAASPPVFATWISLDYTVLNSPSRLLSTVKARSLAAVANLAVNFSITIPGAYSPMVKKSDVANTLENLSEASFASQLSTAIGTLKGSDSVYSQVTVLAIEASIASSSASYDISISFVIPGGGDPSTTATPTPAGFSMVMIIVIAVVVVVLCGAAALAVIALCCLMKRDDKQDRVVMLQGSSTAVGRVDTTASNDDDAIPLPPGKDFHYFLSHKKMHSKMANQPEQLAMSFHDVLTAKGFIGFFDIDNLKKISKEELERCVKRSCTVIVCMHDETTKSEWCRLEWEVAEQNNVPALCIGDLQHCQKKDIIAQVLEHQVGGHMLKHQWVDYIDSRRRIAQDTVKSWLQGQIDEEIAAKKSGKTVTSLPTEIHRQSSASAVAVPPFNFVEEADGT</sequence>
<evidence type="ECO:0000256" key="2">
    <source>
        <dbReference type="SAM" id="SignalP"/>
    </source>
</evidence>
<comment type="caution">
    <text evidence="3">The sequence shown here is derived from an EMBL/GenBank/DDBJ whole genome shotgun (WGS) entry which is preliminary data.</text>
</comment>
<evidence type="ECO:0008006" key="5">
    <source>
        <dbReference type="Google" id="ProtNLM"/>
    </source>
</evidence>
<feature type="signal peptide" evidence="2">
    <location>
        <begin position="1"/>
        <end position="27"/>
    </location>
</feature>
<name>A0A813JYL8_POLGL</name>
<keyword evidence="1" id="KW-0812">Transmembrane</keyword>
<protein>
    <recommendedName>
        <fullName evidence="5">TIR domain-containing protein</fullName>
    </recommendedName>
</protein>
<gene>
    <name evidence="3" type="ORF">PGLA2088_LOCUS25065</name>
</gene>
<dbReference type="EMBL" id="CAJNNW010026619">
    <property type="protein sequence ID" value="CAE8686621.1"/>
    <property type="molecule type" value="Genomic_DNA"/>
</dbReference>
<reference evidence="3" key="1">
    <citation type="submission" date="2021-02" db="EMBL/GenBank/DDBJ databases">
        <authorList>
            <person name="Dougan E. K."/>
            <person name="Rhodes N."/>
            <person name="Thang M."/>
            <person name="Chan C."/>
        </authorList>
    </citation>
    <scope>NUCLEOTIDE SEQUENCE</scope>
</reference>
<dbReference type="SUPFAM" id="SSF52200">
    <property type="entry name" value="Toll/Interleukin receptor TIR domain"/>
    <property type="match status" value="1"/>
</dbReference>
<keyword evidence="1" id="KW-0472">Membrane</keyword>
<feature type="chain" id="PRO_5032718451" description="TIR domain-containing protein" evidence="2">
    <location>
        <begin position="28"/>
        <end position="490"/>
    </location>
</feature>
<keyword evidence="1" id="KW-1133">Transmembrane helix</keyword>
<dbReference type="InterPro" id="IPR035897">
    <property type="entry name" value="Toll_tir_struct_dom_sf"/>
</dbReference>
<accession>A0A813JYL8</accession>
<evidence type="ECO:0000313" key="3">
    <source>
        <dbReference type="EMBL" id="CAE8686621.1"/>
    </source>
</evidence>
<evidence type="ECO:0000256" key="1">
    <source>
        <dbReference type="SAM" id="Phobius"/>
    </source>
</evidence>
<dbReference type="Proteomes" id="UP000626109">
    <property type="component" value="Unassembled WGS sequence"/>
</dbReference>
<proteinExistence type="predicted"/>
<keyword evidence="2" id="KW-0732">Signal</keyword>
<organism evidence="3 4">
    <name type="scientific">Polarella glacialis</name>
    <name type="common">Dinoflagellate</name>
    <dbReference type="NCBI Taxonomy" id="89957"/>
    <lineage>
        <taxon>Eukaryota</taxon>
        <taxon>Sar</taxon>
        <taxon>Alveolata</taxon>
        <taxon>Dinophyceae</taxon>
        <taxon>Suessiales</taxon>
        <taxon>Suessiaceae</taxon>
        <taxon>Polarella</taxon>
    </lineage>
</organism>
<dbReference type="Gene3D" id="3.40.50.10140">
    <property type="entry name" value="Toll/interleukin-1 receptor homology (TIR) domain"/>
    <property type="match status" value="1"/>
</dbReference>
<feature type="transmembrane region" description="Helical" evidence="1">
    <location>
        <begin position="233"/>
        <end position="262"/>
    </location>
</feature>